<dbReference type="EMBL" id="VRZA01000003">
    <property type="protein sequence ID" value="TXS93896.1"/>
    <property type="molecule type" value="Genomic_DNA"/>
</dbReference>
<accession>A0A5C8ZZH1</accession>
<proteinExistence type="predicted"/>
<comment type="caution">
    <text evidence="1">The sequence shown here is derived from an EMBL/GenBank/DDBJ whole genome shotgun (WGS) entry which is preliminary data.</text>
</comment>
<dbReference type="PANTHER" id="PTHR35802">
    <property type="entry name" value="PROTEASE SYNTHASE AND SPORULATION PROTEIN PAI 2"/>
    <property type="match status" value="1"/>
</dbReference>
<dbReference type="Gene3D" id="2.30.110.10">
    <property type="entry name" value="Electron Transport, Fmn-binding Protein, Chain A"/>
    <property type="match status" value="1"/>
</dbReference>
<gene>
    <name evidence="1" type="ORF">FV139_09725</name>
</gene>
<dbReference type="RefSeq" id="WP_148068238.1">
    <property type="nucleotide sequence ID" value="NZ_VRZA01000003.1"/>
</dbReference>
<dbReference type="SUPFAM" id="SSF50475">
    <property type="entry name" value="FMN-binding split barrel"/>
    <property type="match status" value="1"/>
</dbReference>
<dbReference type="InterPro" id="IPR007396">
    <property type="entry name" value="TR_PAI2-type"/>
</dbReference>
<dbReference type="Pfam" id="PF04299">
    <property type="entry name" value="FMN_bind_2"/>
    <property type="match status" value="1"/>
</dbReference>
<dbReference type="PIRSF" id="PIRSF010372">
    <property type="entry name" value="PaiB"/>
    <property type="match status" value="1"/>
</dbReference>
<evidence type="ECO:0000313" key="2">
    <source>
        <dbReference type="Proteomes" id="UP000321039"/>
    </source>
</evidence>
<sequence>MYIPSKFEQHDTEQLSFLIRQYPLATLVTHTDSGLDAMHLPMLLSGGGDALFLKGHIARANPLWKSIGEGAEVLVVFNGPNCYISPNHYPTKAENGRVVPTWNYLVVHVKGRISFVHDTAWIHNLVDELTSAHESGREHPWSIGDAPETYTRQLISAIVGVRIEVGTITGKWKLSQNQPEVNQQGVVQGLFSGDDHNGKAIASIIADNFDLRSGKAP</sequence>
<name>A0A5C8ZZH1_9GAMM</name>
<evidence type="ECO:0000313" key="1">
    <source>
        <dbReference type="EMBL" id="TXS93896.1"/>
    </source>
</evidence>
<dbReference type="InterPro" id="IPR012349">
    <property type="entry name" value="Split_barrel_FMN-bd"/>
</dbReference>
<reference evidence="1 2" key="1">
    <citation type="submission" date="2019-08" db="EMBL/GenBank/DDBJ databases">
        <title>Parahaliea maris sp. nov., isolated from the surface seawater.</title>
        <authorList>
            <person name="Liu Y."/>
        </authorList>
    </citation>
    <scope>NUCLEOTIDE SEQUENCE [LARGE SCALE GENOMIC DNA]</scope>
    <source>
        <strain evidence="1 2">HSLHS9</strain>
    </source>
</reference>
<organism evidence="1 2">
    <name type="scientific">Parahaliea maris</name>
    <dbReference type="NCBI Taxonomy" id="2716870"/>
    <lineage>
        <taxon>Bacteria</taxon>
        <taxon>Pseudomonadati</taxon>
        <taxon>Pseudomonadota</taxon>
        <taxon>Gammaproteobacteria</taxon>
        <taxon>Cellvibrionales</taxon>
        <taxon>Halieaceae</taxon>
        <taxon>Parahaliea</taxon>
    </lineage>
</organism>
<dbReference type="AlphaFoldDB" id="A0A5C8ZZH1"/>
<dbReference type="Proteomes" id="UP000321039">
    <property type="component" value="Unassembled WGS sequence"/>
</dbReference>
<keyword evidence="2" id="KW-1185">Reference proteome</keyword>
<dbReference type="PANTHER" id="PTHR35802:SF1">
    <property type="entry name" value="PROTEASE SYNTHASE AND SPORULATION PROTEIN PAI 2"/>
    <property type="match status" value="1"/>
</dbReference>
<protein>
    <submittedName>
        <fullName evidence="1">FMN-binding negative transcriptional regulator</fullName>
    </submittedName>
</protein>